<feature type="signal peptide" evidence="1">
    <location>
        <begin position="1"/>
        <end position="23"/>
    </location>
</feature>
<keyword evidence="1" id="KW-0732">Signal</keyword>
<proteinExistence type="predicted"/>
<keyword evidence="3" id="KW-1185">Reference proteome</keyword>
<evidence type="ECO:0000313" key="3">
    <source>
        <dbReference type="Proteomes" id="UP001224392"/>
    </source>
</evidence>
<sequence length="146" mass="15618">MPPLRSVALSMVVAVAAASAAIAAPEGAHWQGSWQVRIAGEEYVWSLSADGSGRTYAYDSGNGKFAYGFEFYWDLQPGGDIHVRTANRLACEGGHLQAFAATPVEIRYQVLGPAQWRPRALGANHLVQFLRRLPPASPPAPCDGPG</sequence>
<evidence type="ECO:0000256" key="1">
    <source>
        <dbReference type="SAM" id="SignalP"/>
    </source>
</evidence>
<evidence type="ECO:0000313" key="2">
    <source>
        <dbReference type="EMBL" id="GMG85991.1"/>
    </source>
</evidence>
<dbReference type="EMBL" id="BSYJ01000001">
    <property type="protein sequence ID" value="GMG85991.1"/>
    <property type="molecule type" value="Genomic_DNA"/>
</dbReference>
<dbReference type="RefSeq" id="WP_285762510.1">
    <property type="nucleotide sequence ID" value="NZ_BSYJ01000001.1"/>
</dbReference>
<reference evidence="2 3" key="1">
    <citation type="submission" date="2023-04" db="EMBL/GenBank/DDBJ databases">
        <title>Marinobulbifer ophiurae gen. nov., sp. Nov., isolate from tissue of brittle star Ophioplocus japonicus.</title>
        <authorList>
            <person name="Kawano K."/>
            <person name="Sawayama S."/>
            <person name="Nakagawa S."/>
        </authorList>
    </citation>
    <scope>NUCLEOTIDE SEQUENCE [LARGE SCALE GENOMIC DNA]</scope>
    <source>
        <strain evidence="2 3">NKW57</strain>
    </source>
</reference>
<feature type="chain" id="PRO_5047168567" evidence="1">
    <location>
        <begin position="24"/>
        <end position="146"/>
    </location>
</feature>
<protein>
    <submittedName>
        <fullName evidence="2">Uncharacterized protein</fullName>
    </submittedName>
</protein>
<dbReference type="Proteomes" id="UP001224392">
    <property type="component" value="Unassembled WGS sequence"/>
</dbReference>
<comment type="caution">
    <text evidence="2">The sequence shown here is derived from an EMBL/GenBank/DDBJ whole genome shotgun (WGS) entry which is preliminary data.</text>
</comment>
<accession>A0ABQ6LV67</accession>
<gene>
    <name evidence="2" type="ORF">MNKW57_03120</name>
</gene>
<organism evidence="2 3">
    <name type="scientific">Biformimicrobium ophioploci</name>
    <dbReference type="NCBI Taxonomy" id="3036711"/>
    <lineage>
        <taxon>Bacteria</taxon>
        <taxon>Pseudomonadati</taxon>
        <taxon>Pseudomonadota</taxon>
        <taxon>Gammaproteobacteria</taxon>
        <taxon>Cellvibrionales</taxon>
        <taxon>Microbulbiferaceae</taxon>
        <taxon>Biformimicrobium</taxon>
    </lineage>
</organism>
<name>A0ABQ6LV67_9GAMM</name>